<feature type="domain" description="Double zinc ribbon" evidence="2">
    <location>
        <begin position="26"/>
        <end position="74"/>
    </location>
</feature>
<dbReference type="InterPro" id="IPR051910">
    <property type="entry name" value="ComF/GntX_DNA_util-trans"/>
</dbReference>
<dbReference type="KEGG" id="ddl:Desdi_3412"/>
<dbReference type="PANTHER" id="PTHR47505">
    <property type="entry name" value="DNA UTILIZATION PROTEIN YHGH"/>
    <property type="match status" value="1"/>
</dbReference>
<gene>
    <name evidence="3" type="ordered locus">Desdi_3412</name>
</gene>
<keyword evidence="4" id="KW-1185">Reference proteome</keyword>
<dbReference type="InterPro" id="IPR029057">
    <property type="entry name" value="PRTase-like"/>
</dbReference>
<dbReference type="InterPro" id="IPR000836">
    <property type="entry name" value="PRTase_dom"/>
</dbReference>
<dbReference type="InterPro" id="IPR044005">
    <property type="entry name" value="DZR_2"/>
</dbReference>
<reference evidence="4" key="1">
    <citation type="submission" date="2012-02" db="EMBL/GenBank/DDBJ databases">
        <title>Complete sequence of Desulfitobacterium dichloroeliminans LMG P-21439.</title>
        <authorList>
            <person name="Lucas S."/>
            <person name="Han J."/>
            <person name="Lapidus A."/>
            <person name="Cheng J.-F."/>
            <person name="Goodwin L."/>
            <person name="Pitluck S."/>
            <person name="Peters L."/>
            <person name="Ovchinnikova G."/>
            <person name="Teshima H."/>
            <person name="Detter J.C."/>
            <person name="Han C."/>
            <person name="Tapia R."/>
            <person name="Land M."/>
            <person name="Hauser L."/>
            <person name="Kyrpides N."/>
            <person name="Ivanova N."/>
            <person name="Pagani I."/>
            <person name="Kruse T."/>
            <person name="de Vos W.M."/>
            <person name="Boon N."/>
            <person name="Smidt H."/>
            <person name="Woyke T."/>
        </authorList>
    </citation>
    <scope>NUCLEOTIDE SEQUENCE [LARGE SCALE GENOMIC DNA]</scope>
    <source>
        <strain evidence="4">LMG P-21439 / DCA1</strain>
    </source>
</reference>
<dbReference type="PANTHER" id="PTHR47505:SF1">
    <property type="entry name" value="DNA UTILIZATION PROTEIN YHGH"/>
    <property type="match status" value="1"/>
</dbReference>
<accession>L0FCW8</accession>
<dbReference type="Gene3D" id="3.40.50.2020">
    <property type="match status" value="1"/>
</dbReference>
<evidence type="ECO:0000256" key="1">
    <source>
        <dbReference type="ARBA" id="ARBA00008007"/>
    </source>
</evidence>
<sequence length="248" mass="27779">MARDALSFWQHLKDLAHSLLYEKQTTCLLCDAPVTGSQVFCGPCESAYFYPGLRRCGHCGKLIEGNVEECQDCAQGRGPKGLNQVVAWGHYTEAWRELIQDVKFKSQPYLLKRLSQPLAEFAIHHLPPPDVLVPVPMHGERLAERGFNQAAAIASLLHWELKIPIWEGLQRVRATTPQVGLSRQERLHNLEGVFRMTPEQKCIQGARIWLIDDVATTGATLEHCAKELRKNGAEEVYGLVLAAGMEKS</sequence>
<name>L0FCW8_DESDL</name>
<comment type="similarity">
    <text evidence="1">Belongs to the ComF/GntX family.</text>
</comment>
<dbReference type="HOGENOM" id="CLU_054549_1_1_9"/>
<dbReference type="eggNOG" id="COG1040">
    <property type="taxonomic scope" value="Bacteria"/>
</dbReference>
<keyword evidence="3" id="KW-0328">Glycosyltransferase</keyword>
<dbReference type="Proteomes" id="UP000010797">
    <property type="component" value="Chromosome"/>
</dbReference>
<dbReference type="GO" id="GO:0016757">
    <property type="term" value="F:glycosyltransferase activity"/>
    <property type="evidence" value="ECO:0007669"/>
    <property type="project" value="UniProtKB-KW"/>
</dbReference>
<dbReference type="STRING" id="871963.Desdi_3412"/>
<dbReference type="Pfam" id="PF18912">
    <property type="entry name" value="DZR_2"/>
    <property type="match status" value="1"/>
</dbReference>
<organism evidence="3 4">
    <name type="scientific">Desulfitobacterium dichloroeliminans (strain LMG P-21439 / DCA1)</name>
    <dbReference type="NCBI Taxonomy" id="871963"/>
    <lineage>
        <taxon>Bacteria</taxon>
        <taxon>Bacillati</taxon>
        <taxon>Bacillota</taxon>
        <taxon>Clostridia</taxon>
        <taxon>Eubacteriales</taxon>
        <taxon>Desulfitobacteriaceae</taxon>
        <taxon>Desulfitobacterium</taxon>
    </lineage>
</organism>
<evidence type="ECO:0000313" key="4">
    <source>
        <dbReference type="Proteomes" id="UP000010797"/>
    </source>
</evidence>
<dbReference type="RefSeq" id="WP_015263754.1">
    <property type="nucleotide sequence ID" value="NC_019903.1"/>
</dbReference>
<protein>
    <submittedName>
        <fullName evidence="3">Putative amidophosphoribosyltransferase</fullName>
    </submittedName>
</protein>
<keyword evidence="3" id="KW-0808">Transferase</keyword>
<dbReference type="OrthoDB" id="9779910at2"/>
<dbReference type="AlphaFoldDB" id="L0FCW8"/>
<dbReference type="CDD" id="cd06223">
    <property type="entry name" value="PRTases_typeI"/>
    <property type="match status" value="1"/>
</dbReference>
<evidence type="ECO:0000259" key="2">
    <source>
        <dbReference type="Pfam" id="PF18912"/>
    </source>
</evidence>
<proteinExistence type="inferred from homology"/>
<evidence type="ECO:0000313" key="3">
    <source>
        <dbReference type="EMBL" id="AGA70798.1"/>
    </source>
</evidence>
<dbReference type="SUPFAM" id="SSF53271">
    <property type="entry name" value="PRTase-like"/>
    <property type="match status" value="1"/>
</dbReference>
<dbReference type="EMBL" id="CP003344">
    <property type="protein sequence ID" value="AGA70798.1"/>
    <property type="molecule type" value="Genomic_DNA"/>
</dbReference>